<keyword evidence="4" id="KW-1185">Reference proteome</keyword>
<feature type="region of interest" description="Disordered" evidence="1">
    <location>
        <begin position="38"/>
        <end position="80"/>
    </location>
</feature>
<feature type="signal peptide" evidence="2">
    <location>
        <begin position="1"/>
        <end position="22"/>
    </location>
</feature>
<evidence type="ECO:0000256" key="1">
    <source>
        <dbReference type="SAM" id="MobiDB-lite"/>
    </source>
</evidence>
<evidence type="ECO:0000256" key="2">
    <source>
        <dbReference type="SAM" id="SignalP"/>
    </source>
</evidence>
<gene>
    <name evidence="3" type="ORF">CAP_4498</name>
</gene>
<dbReference type="EMBL" id="ASRX01000033">
    <property type="protein sequence ID" value="EYF04530.1"/>
    <property type="molecule type" value="Genomic_DNA"/>
</dbReference>
<dbReference type="Proteomes" id="UP000019678">
    <property type="component" value="Unassembled WGS sequence"/>
</dbReference>
<reference evidence="3 4" key="1">
    <citation type="submission" date="2013-05" db="EMBL/GenBank/DDBJ databases">
        <title>Genome assembly of Chondromyces apiculatus DSM 436.</title>
        <authorList>
            <person name="Sharma G."/>
            <person name="Khatri I."/>
            <person name="Kaur C."/>
            <person name="Mayilraj S."/>
            <person name="Subramanian S."/>
        </authorList>
    </citation>
    <scope>NUCLEOTIDE SEQUENCE [LARGE SCALE GENOMIC DNA]</scope>
    <source>
        <strain evidence="3 4">DSM 436</strain>
    </source>
</reference>
<accession>A0A017T6Y5</accession>
<evidence type="ECO:0000313" key="4">
    <source>
        <dbReference type="Proteomes" id="UP000019678"/>
    </source>
</evidence>
<sequence>MVRMLSALVLAVFVGQSTLAFAFPCLGGGCGEPCREEPCGDEGDAHGDEGDAHGDEGDAHGDEAGARGGDDGHEHGDEGHERCPCPIDCGASCAGSALRAVAPAALGMVIASPLAGAMVWWCEDQGPPVLDPGEILHVPRAVG</sequence>
<organism evidence="3 4">
    <name type="scientific">Chondromyces apiculatus DSM 436</name>
    <dbReference type="NCBI Taxonomy" id="1192034"/>
    <lineage>
        <taxon>Bacteria</taxon>
        <taxon>Pseudomonadati</taxon>
        <taxon>Myxococcota</taxon>
        <taxon>Polyangia</taxon>
        <taxon>Polyangiales</taxon>
        <taxon>Polyangiaceae</taxon>
        <taxon>Chondromyces</taxon>
    </lineage>
</organism>
<dbReference type="PROSITE" id="PS51257">
    <property type="entry name" value="PROKAR_LIPOPROTEIN"/>
    <property type="match status" value="1"/>
</dbReference>
<proteinExistence type="predicted"/>
<feature type="chain" id="PRO_5001500007" evidence="2">
    <location>
        <begin position="23"/>
        <end position="143"/>
    </location>
</feature>
<name>A0A017T6Y5_9BACT</name>
<keyword evidence="2" id="KW-0732">Signal</keyword>
<comment type="caution">
    <text evidence="3">The sequence shown here is derived from an EMBL/GenBank/DDBJ whole genome shotgun (WGS) entry which is preliminary data.</text>
</comment>
<dbReference type="STRING" id="1192034.CAP_4498"/>
<dbReference type="AlphaFoldDB" id="A0A017T6Y5"/>
<evidence type="ECO:0000313" key="3">
    <source>
        <dbReference type="EMBL" id="EYF04530.1"/>
    </source>
</evidence>
<protein>
    <submittedName>
        <fullName evidence="3">Uncharacterized protein</fullName>
    </submittedName>
</protein>